<reference evidence="2 3" key="1">
    <citation type="submission" date="2007-06" db="EMBL/GenBank/DDBJ databases">
        <authorList>
            <person name="Shimkets L."/>
            <person name="Ferriera S."/>
            <person name="Johnson J."/>
            <person name="Kravitz S."/>
            <person name="Beeson K."/>
            <person name="Sutton G."/>
            <person name="Rogers Y.-H."/>
            <person name="Friedman R."/>
            <person name="Frazier M."/>
            <person name="Venter J.C."/>
        </authorList>
    </citation>
    <scope>NUCLEOTIDE SEQUENCE [LARGE SCALE GENOMIC DNA]</scope>
    <source>
        <strain evidence="2 3">SIR-1</strain>
    </source>
</reference>
<sequence>MKIGKSKGPSGRRKGKSKRWRAEQRAKAEAEAAARKRARDAKRGVAQRVTGADAETRFHERRAMFRAHHGQLGGLLHALASLTHNCLAHPLLGLLPCALTVRFHDRSADWLNHSPVPTHSDLPEIPNRRAWLLHNCVAHPLMGLAPLARAFDLHEHSADRMNVEGWV</sequence>
<organism evidence="2 3">
    <name type="scientific">Plesiocystis pacifica SIR-1</name>
    <dbReference type="NCBI Taxonomy" id="391625"/>
    <lineage>
        <taxon>Bacteria</taxon>
        <taxon>Pseudomonadati</taxon>
        <taxon>Myxococcota</taxon>
        <taxon>Polyangia</taxon>
        <taxon>Nannocystales</taxon>
        <taxon>Nannocystaceae</taxon>
        <taxon>Plesiocystis</taxon>
    </lineage>
</organism>
<feature type="compositionally biased region" description="Basic and acidic residues" evidence="1">
    <location>
        <begin position="20"/>
        <end position="34"/>
    </location>
</feature>
<proteinExistence type="predicted"/>
<dbReference type="Proteomes" id="UP000005801">
    <property type="component" value="Unassembled WGS sequence"/>
</dbReference>
<gene>
    <name evidence="2" type="ORF">PPSIR1_18717</name>
</gene>
<evidence type="ECO:0000313" key="2">
    <source>
        <dbReference type="EMBL" id="EDM76763.1"/>
    </source>
</evidence>
<feature type="compositionally biased region" description="Basic residues" evidence="1">
    <location>
        <begin position="10"/>
        <end position="19"/>
    </location>
</feature>
<dbReference type="RefSeq" id="WP_006974050.1">
    <property type="nucleotide sequence ID" value="NZ_ABCS01000058.1"/>
</dbReference>
<evidence type="ECO:0000313" key="3">
    <source>
        <dbReference type="Proteomes" id="UP000005801"/>
    </source>
</evidence>
<keyword evidence="3" id="KW-1185">Reference proteome</keyword>
<comment type="caution">
    <text evidence="2">The sequence shown here is derived from an EMBL/GenBank/DDBJ whole genome shotgun (WGS) entry which is preliminary data.</text>
</comment>
<dbReference type="EMBL" id="ABCS01000058">
    <property type="protein sequence ID" value="EDM76763.1"/>
    <property type="molecule type" value="Genomic_DNA"/>
</dbReference>
<protein>
    <submittedName>
        <fullName evidence="2">Uncharacterized protein</fullName>
    </submittedName>
</protein>
<accession>A6GBF9</accession>
<dbReference type="AlphaFoldDB" id="A6GBF9"/>
<name>A6GBF9_9BACT</name>
<evidence type="ECO:0000256" key="1">
    <source>
        <dbReference type="SAM" id="MobiDB-lite"/>
    </source>
</evidence>
<feature type="region of interest" description="Disordered" evidence="1">
    <location>
        <begin position="1"/>
        <end position="53"/>
    </location>
</feature>